<dbReference type="AlphaFoldDB" id="A0A812LUU3"/>
<keyword evidence="2" id="KW-1185">Reference proteome</keyword>
<comment type="caution">
    <text evidence="1">The sequence shown here is derived from an EMBL/GenBank/DDBJ whole genome shotgun (WGS) entry which is preliminary data.</text>
</comment>
<dbReference type="Proteomes" id="UP000649617">
    <property type="component" value="Unassembled WGS sequence"/>
</dbReference>
<dbReference type="EMBL" id="CAJNIZ010006780">
    <property type="protein sequence ID" value="CAE7252675.1"/>
    <property type="molecule type" value="Genomic_DNA"/>
</dbReference>
<protein>
    <submittedName>
        <fullName evidence="1">Uncharacterized protein</fullName>
    </submittedName>
</protein>
<reference evidence="1" key="1">
    <citation type="submission" date="2021-02" db="EMBL/GenBank/DDBJ databases">
        <authorList>
            <person name="Dougan E. K."/>
            <person name="Rhodes N."/>
            <person name="Thang M."/>
            <person name="Chan C."/>
        </authorList>
    </citation>
    <scope>NUCLEOTIDE SEQUENCE</scope>
</reference>
<name>A0A812LUU3_SYMPI</name>
<gene>
    <name evidence="1" type="ORF">SPIL2461_LOCUS4938</name>
</gene>
<evidence type="ECO:0000313" key="2">
    <source>
        <dbReference type="Proteomes" id="UP000649617"/>
    </source>
</evidence>
<accession>A0A812LUU3</accession>
<sequence length="127" mass="14427">MAQAMKCRNGHALHLTHMPCARKHRCTVCHEVIPRSARRYMCRRCSFDVCFDCGVHDNCVIERSQHSQKTLRSVFKEYGLEHQRSVVISTSYDIVSPGDGHMRRHQHKRGLGVGEDCRYAASASGGQ</sequence>
<evidence type="ECO:0000313" key="1">
    <source>
        <dbReference type="EMBL" id="CAE7252675.1"/>
    </source>
</evidence>
<organism evidence="1 2">
    <name type="scientific">Symbiodinium pilosum</name>
    <name type="common">Dinoflagellate</name>
    <dbReference type="NCBI Taxonomy" id="2952"/>
    <lineage>
        <taxon>Eukaryota</taxon>
        <taxon>Sar</taxon>
        <taxon>Alveolata</taxon>
        <taxon>Dinophyceae</taxon>
        <taxon>Suessiales</taxon>
        <taxon>Symbiodiniaceae</taxon>
        <taxon>Symbiodinium</taxon>
    </lineage>
</organism>
<dbReference type="OrthoDB" id="10318174at2759"/>
<proteinExistence type="predicted"/>